<dbReference type="SUPFAM" id="SSF47384">
    <property type="entry name" value="Homodimeric domain of signal transducing histidine kinase"/>
    <property type="match status" value="1"/>
</dbReference>
<dbReference type="InterPro" id="IPR003661">
    <property type="entry name" value="HisK_dim/P_dom"/>
</dbReference>
<keyword evidence="5" id="KW-0418">Kinase</keyword>
<dbReference type="PANTHER" id="PTHR42878:SF15">
    <property type="entry name" value="BACTERIOPHYTOCHROME"/>
    <property type="match status" value="1"/>
</dbReference>
<keyword evidence="6" id="KW-0902">Two-component regulatory system</keyword>
<keyword evidence="3" id="KW-0597">Phosphoprotein</keyword>
<dbReference type="AlphaFoldDB" id="A0A1F4T8C8"/>
<dbReference type="SUPFAM" id="SSF55874">
    <property type="entry name" value="ATPase domain of HSP90 chaperone/DNA topoisomerase II/histidine kinase"/>
    <property type="match status" value="1"/>
</dbReference>
<dbReference type="InterPro" id="IPR036890">
    <property type="entry name" value="HATPase_C_sf"/>
</dbReference>
<dbReference type="PRINTS" id="PR00344">
    <property type="entry name" value="BCTRLSENSOR"/>
</dbReference>
<evidence type="ECO:0000256" key="5">
    <source>
        <dbReference type="ARBA" id="ARBA00022777"/>
    </source>
</evidence>
<gene>
    <name evidence="9" type="ORF">A3K49_07480</name>
</gene>
<dbReference type="Pfam" id="PF02518">
    <property type="entry name" value="HATPase_c"/>
    <property type="match status" value="1"/>
</dbReference>
<organism evidence="9 10">
    <name type="scientific">candidate division WOR-1 bacterium RIFOXYC12_FULL_54_18</name>
    <dbReference type="NCBI Taxonomy" id="1802584"/>
    <lineage>
        <taxon>Bacteria</taxon>
        <taxon>Bacillati</taxon>
        <taxon>Saganbacteria</taxon>
    </lineage>
</organism>
<dbReference type="CDD" id="cd00075">
    <property type="entry name" value="HATPase"/>
    <property type="match status" value="1"/>
</dbReference>
<dbReference type="InterPro" id="IPR050351">
    <property type="entry name" value="BphY/WalK/GraS-like"/>
</dbReference>
<name>A0A1F4T8C8_UNCSA</name>
<evidence type="ECO:0000256" key="4">
    <source>
        <dbReference type="ARBA" id="ARBA00022679"/>
    </source>
</evidence>
<dbReference type="Proteomes" id="UP000178602">
    <property type="component" value="Unassembled WGS sequence"/>
</dbReference>
<dbReference type="InterPro" id="IPR036097">
    <property type="entry name" value="HisK_dim/P_sf"/>
</dbReference>
<dbReference type="GO" id="GO:0030295">
    <property type="term" value="F:protein kinase activator activity"/>
    <property type="evidence" value="ECO:0007669"/>
    <property type="project" value="TreeGrafter"/>
</dbReference>
<dbReference type="GO" id="GO:0000155">
    <property type="term" value="F:phosphorelay sensor kinase activity"/>
    <property type="evidence" value="ECO:0007669"/>
    <property type="project" value="InterPro"/>
</dbReference>
<accession>A0A1F4T8C8</accession>
<evidence type="ECO:0000256" key="7">
    <source>
        <dbReference type="SAM" id="Coils"/>
    </source>
</evidence>
<comment type="caution">
    <text evidence="9">The sequence shown here is derived from an EMBL/GenBank/DDBJ whole genome shotgun (WGS) entry which is preliminary data.</text>
</comment>
<dbReference type="InterPro" id="IPR004358">
    <property type="entry name" value="Sig_transdc_His_kin-like_C"/>
</dbReference>
<feature type="domain" description="Histidine kinase" evidence="8">
    <location>
        <begin position="316"/>
        <end position="530"/>
    </location>
</feature>
<evidence type="ECO:0000313" key="10">
    <source>
        <dbReference type="Proteomes" id="UP000178602"/>
    </source>
</evidence>
<dbReference type="CDD" id="cd00082">
    <property type="entry name" value="HisKA"/>
    <property type="match status" value="1"/>
</dbReference>
<comment type="catalytic activity">
    <reaction evidence="1">
        <text>ATP + protein L-histidine = ADP + protein N-phospho-L-histidine.</text>
        <dbReference type="EC" id="2.7.13.3"/>
    </reaction>
</comment>
<feature type="coiled-coil region" evidence="7">
    <location>
        <begin position="261"/>
        <end position="295"/>
    </location>
</feature>
<evidence type="ECO:0000256" key="6">
    <source>
        <dbReference type="ARBA" id="ARBA00023012"/>
    </source>
</evidence>
<sequence>MEKEVSGKTNKTFYDYVLSHLGKEAAGSVLRDLPFFNGRPYDELSLIDEHRWFSTQITKEIFERANQYFHDDNLSYKIQVEAMQKREYGHLDFLMRIFSPSPAVFYHKFPLIVKDNFCKIYVSKVTDAGKNQIIFENRIKSDIFMIKESTCQTTRGGLEYLPTFIGYDKASVVETECSVPIEHKGLIGLKFYRVNEKREVLEFNTGDDEKTAAGKVIGTLSPDGTFKLDGVVYGAKNCVYHVSWHDKSLWARTFGQLFNRETTLQMTLKKLEEEKLLLEQKYDEIDQLNAGLEEKVLRRTQELENSNKLKDLFISIMEHDIKNYLTSALGYALLLKQTGEGNVQHYGQIIAENAVKINELISSARLFSRLQDPELKKIFKRLDLRQIVETIVADLGPKAAQQKKSFVVGAISASASFDGLSLASEIFSNLIDNAVKYSNPETRIELSVEEQPDSFIFAVKDNGREIADKYKTAIFDRFERLECQGKEGVEGSGLGLAIVKLLVGLHGGLVWVEDNPEGGAIFKVKLAKSRAGGL</sequence>
<protein>
    <recommendedName>
        <fullName evidence="2">histidine kinase</fullName>
        <ecNumber evidence="2">2.7.13.3</ecNumber>
    </recommendedName>
</protein>
<evidence type="ECO:0000256" key="3">
    <source>
        <dbReference type="ARBA" id="ARBA00022553"/>
    </source>
</evidence>
<dbReference type="Gene3D" id="1.10.287.130">
    <property type="match status" value="1"/>
</dbReference>
<dbReference type="GO" id="GO:0000156">
    <property type="term" value="F:phosphorelay response regulator activity"/>
    <property type="evidence" value="ECO:0007669"/>
    <property type="project" value="TreeGrafter"/>
</dbReference>
<evidence type="ECO:0000256" key="2">
    <source>
        <dbReference type="ARBA" id="ARBA00012438"/>
    </source>
</evidence>
<evidence type="ECO:0000313" key="9">
    <source>
        <dbReference type="EMBL" id="OGC28769.1"/>
    </source>
</evidence>
<proteinExistence type="predicted"/>
<dbReference type="Gene3D" id="3.30.565.10">
    <property type="entry name" value="Histidine kinase-like ATPase, C-terminal domain"/>
    <property type="match status" value="1"/>
</dbReference>
<reference evidence="9 10" key="1">
    <citation type="journal article" date="2016" name="Nat. Commun.">
        <title>Thousands of microbial genomes shed light on interconnected biogeochemical processes in an aquifer system.</title>
        <authorList>
            <person name="Anantharaman K."/>
            <person name="Brown C.T."/>
            <person name="Hug L.A."/>
            <person name="Sharon I."/>
            <person name="Castelle C.J."/>
            <person name="Probst A.J."/>
            <person name="Thomas B.C."/>
            <person name="Singh A."/>
            <person name="Wilkins M.J."/>
            <person name="Karaoz U."/>
            <person name="Brodie E.L."/>
            <person name="Williams K.H."/>
            <person name="Hubbard S.S."/>
            <person name="Banfield J.F."/>
        </authorList>
    </citation>
    <scope>NUCLEOTIDE SEQUENCE [LARGE SCALE GENOMIC DNA]</scope>
</reference>
<evidence type="ECO:0000256" key="1">
    <source>
        <dbReference type="ARBA" id="ARBA00000085"/>
    </source>
</evidence>
<dbReference type="InterPro" id="IPR003594">
    <property type="entry name" value="HATPase_dom"/>
</dbReference>
<dbReference type="EC" id="2.7.13.3" evidence="2"/>
<dbReference type="PANTHER" id="PTHR42878">
    <property type="entry name" value="TWO-COMPONENT HISTIDINE KINASE"/>
    <property type="match status" value="1"/>
</dbReference>
<dbReference type="GO" id="GO:0007234">
    <property type="term" value="P:osmosensory signaling via phosphorelay pathway"/>
    <property type="evidence" value="ECO:0007669"/>
    <property type="project" value="TreeGrafter"/>
</dbReference>
<dbReference type="Pfam" id="PF00512">
    <property type="entry name" value="HisKA"/>
    <property type="match status" value="1"/>
</dbReference>
<keyword evidence="7" id="KW-0175">Coiled coil</keyword>
<evidence type="ECO:0000259" key="8">
    <source>
        <dbReference type="PROSITE" id="PS50109"/>
    </source>
</evidence>
<dbReference type="SMART" id="SM00387">
    <property type="entry name" value="HATPase_c"/>
    <property type="match status" value="1"/>
</dbReference>
<keyword evidence="4" id="KW-0808">Transferase</keyword>
<dbReference type="InterPro" id="IPR005467">
    <property type="entry name" value="His_kinase_dom"/>
</dbReference>
<dbReference type="PROSITE" id="PS50109">
    <property type="entry name" value="HIS_KIN"/>
    <property type="match status" value="1"/>
</dbReference>
<dbReference type="EMBL" id="MEUG01000001">
    <property type="protein sequence ID" value="OGC28769.1"/>
    <property type="molecule type" value="Genomic_DNA"/>
</dbReference>